<evidence type="ECO:0000256" key="3">
    <source>
        <dbReference type="ARBA" id="ARBA00048462"/>
    </source>
</evidence>
<comment type="similarity">
    <text evidence="4">Belongs to the fabD family.</text>
</comment>
<dbReference type="InterPro" id="IPR004410">
    <property type="entry name" value="Malonyl_CoA-ACP_transAc_FabD"/>
</dbReference>
<dbReference type="InterPro" id="IPR001227">
    <property type="entry name" value="Ac_transferase_dom_sf"/>
</dbReference>
<evidence type="ECO:0000256" key="5">
    <source>
        <dbReference type="PIRSR" id="PIRSR000446-1"/>
    </source>
</evidence>
<feature type="domain" description="Malonyl-CoA:ACP transacylase (MAT)" evidence="6">
    <location>
        <begin position="7"/>
        <end position="293"/>
    </location>
</feature>
<dbReference type="GO" id="GO:0006633">
    <property type="term" value="P:fatty acid biosynthetic process"/>
    <property type="evidence" value="ECO:0007669"/>
    <property type="project" value="TreeGrafter"/>
</dbReference>
<keyword evidence="8" id="KW-1185">Reference proteome</keyword>
<dbReference type="InterPro" id="IPR016036">
    <property type="entry name" value="Malonyl_transacylase_ACP-bd"/>
</dbReference>
<evidence type="ECO:0000256" key="1">
    <source>
        <dbReference type="ARBA" id="ARBA00022679"/>
    </source>
</evidence>
<protein>
    <recommendedName>
        <fullName evidence="4">Malonyl CoA-acyl carrier protein transacylase</fullName>
        <ecNumber evidence="4">2.3.1.39</ecNumber>
    </recommendedName>
</protein>
<keyword evidence="1 4" id="KW-0808">Transferase</keyword>
<gene>
    <name evidence="7" type="primary">fabD</name>
    <name evidence="7" type="ORF">ELD05_08405</name>
</gene>
<organism evidence="7 8">
    <name type="scientific">Caldicellulosiruptor changbaiensis</name>
    <dbReference type="NCBI Taxonomy" id="1222016"/>
    <lineage>
        <taxon>Bacteria</taxon>
        <taxon>Bacillati</taxon>
        <taxon>Bacillota</taxon>
        <taxon>Bacillota incertae sedis</taxon>
        <taxon>Caldicellulosiruptorales</taxon>
        <taxon>Caldicellulosiruptoraceae</taxon>
        <taxon>Caldicellulosiruptor</taxon>
    </lineage>
</organism>
<dbReference type="EMBL" id="CP034791">
    <property type="protein sequence ID" value="AZT90664.1"/>
    <property type="molecule type" value="Genomic_DNA"/>
</dbReference>
<dbReference type="SMART" id="SM00827">
    <property type="entry name" value="PKS_AT"/>
    <property type="match status" value="1"/>
</dbReference>
<dbReference type="InterPro" id="IPR024925">
    <property type="entry name" value="Malonyl_CoA-ACP_transAc"/>
</dbReference>
<dbReference type="PANTHER" id="PTHR42681">
    <property type="entry name" value="MALONYL-COA-ACYL CARRIER PROTEIN TRANSACYLASE, MITOCHONDRIAL"/>
    <property type="match status" value="1"/>
</dbReference>
<dbReference type="InterPro" id="IPR016035">
    <property type="entry name" value="Acyl_Trfase/lysoPLipase"/>
</dbReference>
<dbReference type="InterPro" id="IPR014043">
    <property type="entry name" value="Acyl_transferase_dom"/>
</dbReference>
<dbReference type="PIRSF" id="PIRSF000446">
    <property type="entry name" value="Mct"/>
    <property type="match status" value="1"/>
</dbReference>
<dbReference type="SUPFAM" id="SSF55048">
    <property type="entry name" value="Probable ACP-binding domain of malonyl-CoA ACP transacylase"/>
    <property type="match status" value="1"/>
</dbReference>
<dbReference type="Gene3D" id="3.40.366.10">
    <property type="entry name" value="Malonyl-Coenzyme A Acyl Carrier Protein, domain 2"/>
    <property type="match status" value="1"/>
</dbReference>
<proteinExistence type="inferred from homology"/>
<feature type="active site" evidence="5">
    <location>
        <position position="199"/>
    </location>
</feature>
<dbReference type="PANTHER" id="PTHR42681:SF1">
    <property type="entry name" value="MALONYL-COA-ACYL CARRIER PROTEIN TRANSACYLASE, MITOCHONDRIAL"/>
    <property type="match status" value="1"/>
</dbReference>
<dbReference type="AlphaFoldDB" id="A0A3T0D6I7"/>
<keyword evidence="2 4" id="KW-0012">Acyltransferase</keyword>
<evidence type="ECO:0000256" key="2">
    <source>
        <dbReference type="ARBA" id="ARBA00023315"/>
    </source>
</evidence>
<dbReference type="InterPro" id="IPR050858">
    <property type="entry name" value="Mal-CoA-ACP_Trans/PKS_FabD"/>
</dbReference>
<dbReference type="RefSeq" id="WP_127352076.1">
    <property type="nucleotide sequence ID" value="NZ_CP034791.1"/>
</dbReference>
<dbReference type="NCBIfam" id="TIGR00128">
    <property type="entry name" value="fabD"/>
    <property type="match status" value="1"/>
</dbReference>
<dbReference type="FunFam" id="3.30.70.250:FF:000001">
    <property type="entry name" value="Malonyl CoA-acyl carrier protein transacylase"/>
    <property type="match status" value="1"/>
</dbReference>
<evidence type="ECO:0000313" key="8">
    <source>
        <dbReference type="Proteomes" id="UP000282930"/>
    </source>
</evidence>
<name>A0A3T0D6I7_9FIRM</name>
<dbReference type="Proteomes" id="UP000282930">
    <property type="component" value="Chromosome"/>
</dbReference>
<dbReference type="Pfam" id="PF00698">
    <property type="entry name" value="Acyl_transf_1"/>
    <property type="match status" value="1"/>
</dbReference>
<evidence type="ECO:0000313" key="7">
    <source>
        <dbReference type="EMBL" id="AZT90664.1"/>
    </source>
</evidence>
<dbReference type="SUPFAM" id="SSF52151">
    <property type="entry name" value="FabD/lysophospholipase-like"/>
    <property type="match status" value="1"/>
</dbReference>
<evidence type="ECO:0000259" key="6">
    <source>
        <dbReference type="SMART" id="SM00827"/>
    </source>
</evidence>
<feature type="active site" evidence="5">
    <location>
        <position position="90"/>
    </location>
</feature>
<dbReference type="EC" id="2.3.1.39" evidence="4"/>
<dbReference type="GO" id="GO:0004314">
    <property type="term" value="F:[acyl-carrier-protein] S-malonyltransferase activity"/>
    <property type="evidence" value="ECO:0007669"/>
    <property type="project" value="UniProtKB-EC"/>
</dbReference>
<reference evidence="7 8" key="1">
    <citation type="submission" date="2018-12" db="EMBL/GenBank/DDBJ databases">
        <title>Genome sequence from the cellulolytic species, Caldicellulosiruptor changbaiensis.</title>
        <authorList>
            <person name="Blumer-Schuette S.E."/>
            <person name="Mendoza C."/>
        </authorList>
    </citation>
    <scope>NUCLEOTIDE SEQUENCE [LARGE SCALE GENOMIC DNA]</scope>
    <source>
        <strain evidence="7 8">CBS-Z</strain>
    </source>
</reference>
<dbReference type="GO" id="GO:0005829">
    <property type="term" value="C:cytosol"/>
    <property type="evidence" value="ECO:0007669"/>
    <property type="project" value="TreeGrafter"/>
</dbReference>
<dbReference type="Gene3D" id="3.30.70.250">
    <property type="entry name" value="Malonyl-CoA ACP transacylase, ACP-binding"/>
    <property type="match status" value="1"/>
</dbReference>
<sequence length="303" mass="33023">MGKVAVMFPGQGAQFVGMGLDFYQNFDESKKIFDLANEALGFDLKNIIFNGPEEELKLTKMTQPAILTTSIAIYEAVKDKIKPDAAFGQSLGEYSALVAAGSIEFKTAVWLVSKRGEYMQNEVPEGIGTMAAVIGLSIDAVKEVCQEASSKGTVEISNINSPDQTVISGHKAAVYFAMEIAKQKGAKRCVELNVSAPFHCSLIKGAGEKLKKHLLEIDIKEPQIPVLSNVTAEYLSKDNIVDLLERQVYTTVNFLGCVNKLIEEGFDTFVEIGPGNVLSGLVKKIKKDLKIVNINKVEDVKNL</sequence>
<accession>A0A3T0D6I7</accession>
<dbReference type="KEGG" id="ccha:ELD05_08405"/>
<comment type="catalytic activity">
    <reaction evidence="3 4">
        <text>holo-[ACP] + malonyl-CoA = malonyl-[ACP] + CoA</text>
        <dbReference type="Rhea" id="RHEA:41792"/>
        <dbReference type="Rhea" id="RHEA-COMP:9623"/>
        <dbReference type="Rhea" id="RHEA-COMP:9685"/>
        <dbReference type="ChEBI" id="CHEBI:57287"/>
        <dbReference type="ChEBI" id="CHEBI:57384"/>
        <dbReference type="ChEBI" id="CHEBI:64479"/>
        <dbReference type="ChEBI" id="CHEBI:78449"/>
        <dbReference type="EC" id="2.3.1.39"/>
    </reaction>
</comment>
<evidence type="ECO:0000256" key="4">
    <source>
        <dbReference type="PIRNR" id="PIRNR000446"/>
    </source>
</evidence>